<evidence type="ECO:0000313" key="1">
    <source>
        <dbReference type="EMBL" id="KAI0093877.1"/>
    </source>
</evidence>
<comment type="caution">
    <text evidence="1">The sequence shown here is derived from an EMBL/GenBank/DDBJ whole genome shotgun (WGS) entry which is preliminary data.</text>
</comment>
<organism evidence="1 2">
    <name type="scientific">Irpex rosettiformis</name>
    <dbReference type="NCBI Taxonomy" id="378272"/>
    <lineage>
        <taxon>Eukaryota</taxon>
        <taxon>Fungi</taxon>
        <taxon>Dikarya</taxon>
        <taxon>Basidiomycota</taxon>
        <taxon>Agaricomycotina</taxon>
        <taxon>Agaricomycetes</taxon>
        <taxon>Polyporales</taxon>
        <taxon>Irpicaceae</taxon>
        <taxon>Irpex</taxon>
    </lineage>
</organism>
<protein>
    <submittedName>
        <fullName evidence="1">Uncharacterized protein</fullName>
    </submittedName>
</protein>
<reference evidence="1" key="1">
    <citation type="journal article" date="2021" name="Environ. Microbiol.">
        <title>Gene family expansions and transcriptome signatures uncover fungal adaptations to wood decay.</title>
        <authorList>
            <person name="Hage H."/>
            <person name="Miyauchi S."/>
            <person name="Viragh M."/>
            <person name="Drula E."/>
            <person name="Min B."/>
            <person name="Chaduli D."/>
            <person name="Navarro D."/>
            <person name="Favel A."/>
            <person name="Norest M."/>
            <person name="Lesage-Meessen L."/>
            <person name="Balint B."/>
            <person name="Merenyi Z."/>
            <person name="de Eugenio L."/>
            <person name="Morin E."/>
            <person name="Martinez A.T."/>
            <person name="Baldrian P."/>
            <person name="Stursova M."/>
            <person name="Martinez M.J."/>
            <person name="Novotny C."/>
            <person name="Magnuson J.K."/>
            <person name="Spatafora J.W."/>
            <person name="Maurice S."/>
            <person name="Pangilinan J."/>
            <person name="Andreopoulos W."/>
            <person name="LaButti K."/>
            <person name="Hundley H."/>
            <person name="Na H."/>
            <person name="Kuo A."/>
            <person name="Barry K."/>
            <person name="Lipzen A."/>
            <person name="Henrissat B."/>
            <person name="Riley R."/>
            <person name="Ahrendt S."/>
            <person name="Nagy L.G."/>
            <person name="Grigoriev I.V."/>
            <person name="Martin F."/>
            <person name="Rosso M.N."/>
        </authorList>
    </citation>
    <scope>NUCLEOTIDE SEQUENCE</scope>
    <source>
        <strain evidence="1">CBS 384.51</strain>
    </source>
</reference>
<dbReference type="EMBL" id="MU274901">
    <property type="protein sequence ID" value="KAI0093877.1"/>
    <property type="molecule type" value="Genomic_DNA"/>
</dbReference>
<evidence type="ECO:0000313" key="2">
    <source>
        <dbReference type="Proteomes" id="UP001055072"/>
    </source>
</evidence>
<proteinExistence type="predicted"/>
<sequence length="87" mass="10173">MHSPDTDVAEQPAMLELQQKYDRRTNIHPNLPLGRLTLTISYIPDGQRRTWEEKRKLRARCLPPYSGTVFDSVEIQVDEHRTKSRAL</sequence>
<name>A0ACB8UHF4_9APHY</name>
<keyword evidence="2" id="KW-1185">Reference proteome</keyword>
<accession>A0ACB8UHF4</accession>
<dbReference type="Proteomes" id="UP001055072">
    <property type="component" value="Unassembled WGS sequence"/>
</dbReference>
<gene>
    <name evidence="1" type="ORF">BDY19DRAFT_919407</name>
</gene>